<dbReference type="AlphaFoldDB" id="A0A9W9QNP7"/>
<evidence type="ECO:0000256" key="1">
    <source>
        <dbReference type="ARBA" id="ARBA00022723"/>
    </source>
</evidence>
<dbReference type="PANTHER" id="PTHR36206">
    <property type="entry name" value="ASPERCRYPTIN BIOSYNTHESIS CLUSTER-SPECIFIC TRANSCRIPTION REGULATOR ATNN-RELATED"/>
    <property type="match status" value="1"/>
</dbReference>
<dbReference type="SMART" id="SM00066">
    <property type="entry name" value="GAL4"/>
    <property type="match status" value="1"/>
</dbReference>
<dbReference type="Proteomes" id="UP001147695">
    <property type="component" value="Unassembled WGS sequence"/>
</dbReference>
<dbReference type="GO" id="GO:0003677">
    <property type="term" value="F:DNA binding"/>
    <property type="evidence" value="ECO:0007669"/>
    <property type="project" value="UniProtKB-KW"/>
</dbReference>
<gene>
    <name evidence="8" type="ORF">N7452_006832</name>
</gene>
<keyword evidence="1" id="KW-0479">Metal-binding</keyword>
<comment type="caution">
    <text evidence="8">The sequence shown here is derived from an EMBL/GenBank/DDBJ whole genome shotgun (WGS) entry which is preliminary data.</text>
</comment>
<feature type="domain" description="Zn(2)-C6 fungal-type" evidence="7">
    <location>
        <begin position="16"/>
        <end position="46"/>
    </location>
</feature>
<keyword evidence="3" id="KW-0805">Transcription regulation</keyword>
<dbReference type="InterPro" id="IPR052360">
    <property type="entry name" value="Transcr_Regulatory_Proteins"/>
</dbReference>
<accession>A0A9W9QNP7</accession>
<dbReference type="GO" id="GO:0000981">
    <property type="term" value="F:DNA-binding transcription factor activity, RNA polymerase II-specific"/>
    <property type="evidence" value="ECO:0007669"/>
    <property type="project" value="InterPro"/>
</dbReference>
<name>A0A9W9QNP7_PENBR</name>
<dbReference type="EMBL" id="JAPZBQ010000003">
    <property type="protein sequence ID" value="KAJ5340104.1"/>
    <property type="molecule type" value="Genomic_DNA"/>
</dbReference>
<evidence type="ECO:0000256" key="5">
    <source>
        <dbReference type="ARBA" id="ARBA00023163"/>
    </source>
</evidence>
<dbReference type="Pfam" id="PF00172">
    <property type="entry name" value="Zn_clus"/>
    <property type="match status" value="1"/>
</dbReference>
<keyword evidence="5" id="KW-0804">Transcription</keyword>
<dbReference type="CDD" id="cd00067">
    <property type="entry name" value="GAL4"/>
    <property type="match status" value="1"/>
</dbReference>
<evidence type="ECO:0000256" key="2">
    <source>
        <dbReference type="ARBA" id="ARBA00022833"/>
    </source>
</evidence>
<keyword evidence="2" id="KW-0862">Zinc</keyword>
<organism evidence="8 9">
    <name type="scientific">Penicillium brevicompactum</name>
    <dbReference type="NCBI Taxonomy" id="5074"/>
    <lineage>
        <taxon>Eukaryota</taxon>
        <taxon>Fungi</taxon>
        <taxon>Dikarya</taxon>
        <taxon>Ascomycota</taxon>
        <taxon>Pezizomycotina</taxon>
        <taxon>Eurotiomycetes</taxon>
        <taxon>Eurotiomycetidae</taxon>
        <taxon>Eurotiales</taxon>
        <taxon>Aspergillaceae</taxon>
        <taxon>Penicillium</taxon>
    </lineage>
</organism>
<evidence type="ECO:0000259" key="7">
    <source>
        <dbReference type="PROSITE" id="PS50048"/>
    </source>
</evidence>
<dbReference type="PROSITE" id="PS00463">
    <property type="entry name" value="ZN2_CY6_FUNGAL_1"/>
    <property type="match status" value="1"/>
</dbReference>
<proteinExistence type="predicted"/>
<dbReference type="PANTHER" id="PTHR36206:SF12">
    <property type="entry name" value="ASPERCRYPTIN BIOSYNTHESIS CLUSTER-SPECIFIC TRANSCRIPTION REGULATOR ATNN-RELATED"/>
    <property type="match status" value="1"/>
</dbReference>
<keyword evidence="6" id="KW-0539">Nucleus</keyword>
<evidence type="ECO:0000256" key="3">
    <source>
        <dbReference type="ARBA" id="ARBA00023015"/>
    </source>
</evidence>
<dbReference type="GO" id="GO:0008270">
    <property type="term" value="F:zinc ion binding"/>
    <property type="evidence" value="ECO:0007669"/>
    <property type="project" value="InterPro"/>
</dbReference>
<dbReference type="SUPFAM" id="SSF57701">
    <property type="entry name" value="Zn2/Cys6 DNA-binding domain"/>
    <property type="match status" value="1"/>
</dbReference>
<evidence type="ECO:0000256" key="6">
    <source>
        <dbReference type="ARBA" id="ARBA00023242"/>
    </source>
</evidence>
<dbReference type="PROSITE" id="PS50048">
    <property type="entry name" value="ZN2_CY6_FUNGAL_2"/>
    <property type="match status" value="1"/>
</dbReference>
<reference evidence="8" key="2">
    <citation type="journal article" date="2023" name="IMA Fungus">
        <title>Comparative genomic study of the Penicillium genus elucidates a diverse pangenome and 15 lateral gene transfer events.</title>
        <authorList>
            <person name="Petersen C."/>
            <person name="Sorensen T."/>
            <person name="Nielsen M.R."/>
            <person name="Sondergaard T.E."/>
            <person name="Sorensen J.L."/>
            <person name="Fitzpatrick D.A."/>
            <person name="Frisvad J.C."/>
            <person name="Nielsen K.L."/>
        </authorList>
    </citation>
    <scope>NUCLEOTIDE SEQUENCE</scope>
    <source>
        <strain evidence="8">IBT 35673</strain>
    </source>
</reference>
<sequence length="448" mass="50611">MTSKRMRSSSSRVRTGCLTCKARRVKCDEGKPTCQRCQSSRRECARYLNAEVAATRMVPAKFTVYVPGIERPRSVYFPQFDGDQDRIAFEYFFLRTSKSFEAEFSTLLLSLVRDDPAISHALMAVGAYHRALECGSIRDTSFQNPIQVFAFQRYGRAIQSLVHPAQAPESASFLAASVLFATFEGLLGNYKLASLHLRSGVQLLQEMLSGRTYHSSTEAVVKMLPLNSLCMLRGHPRLFPCGPCPEVPLKFQSLEEARKSFHNHLALPSRLHLLKERLNFDGLSNDVHARLILKEEIVQALVLWEQWASSFGNHETFQGPDYLNLSTEAFAVRTCFVIAKIYLSFIDEPIKQNESQQNSLEHGRLPEVYWLEELCFRQSVSEASSTVPLQEERIAVTFKVGALVGVFIGAFYCAVPSFERAIDHLHSVGMWSSEISMGVMQRMTNVRI</sequence>
<evidence type="ECO:0000313" key="8">
    <source>
        <dbReference type="EMBL" id="KAJ5340104.1"/>
    </source>
</evidence>
<evidence type="ECO:0000313" key="9">
    <source>
        <dbReference type="Proteomes" id="UP001147695"/>
    </source>
</evidence>
<dbReference type="Gene3D" id="4.10.240.10">
    <property type="entry name" value="Zn(2)-C6 fungal-type DNA-binding domain"/>
    <property type="match status" value="1"/>
</dbReference>
<reference evidence="8" key="1">
    <citation type="submission" date="2022-12" db="EMBL/GenBank/DDBJ databases">
        <authorList>
            <person name="Petersen C."/>
        </authorList>
    </citation>
    <scope>NUCLEOTIDE SEQUENCE</scope>
    <source>
        <strain evidence="8">IBT 35673</strain>
    </source>
</reference>
<evidence type="ECO:0000256" key="4">
    <source>
        <dbReference type="ARBA" id="ARBA00023125"/>
    </source>
</evidence>
<dbReference type="InterPro" id="IPR001138">
    <property type="entry name" value="Zn2Cys6_DnaBD"/>
</dbReference>
<keyword evidence="4" id="KW-0238">DNA-binding</keyword>
<protein>
    <recommendedName>
        <fullName evidence="7">Zn(2)-C6 fungal-type domain-containing protein</fullName>
    </recommendedName>
</protein>
<dbReference type="InterPro" id="IPR036864">
    <property type="entry name" value="Zn2-C6_fun-type_DNA-bd_sf"/>
</dbReference>